<feature type="domain" description="Translation elongation factor EFTs/EF1B dimerisation" evidence="9">
    <location>
        <begin position="71"/>
        <end position="288"/>
    </location>
</feature>
<evidence type="ECO:0000313" key="13">
    <source>
        <dbReference type="Proteomes" id="UP000257706"/>
    </source>
</evidence>
<dbReference type="GO" id="GO:0005737">
    <property type="term" value="C:cytoplasm"/>
    <property type="evidence" value="ECO:0007669"/>
    <property type="project" value="UniProtKB-SubCell"/>
</dbReference>
<dbReference type="PROSITE" id="PS01126">
    <property type="entry name" value="EF_TS_1"/>
    <property type="match status" value="1"/>
</dbReference>
<reference evidence="11 12" key="1">
    <citation type="submission" date="2015-12" db="EMBL/GenBank/DDBJ databases">
        <title>Genome sequence of Tistrella mobilis MCCC 1A02139.</title>
        <authorList>
            <person name="Lu L."/>
            <person name="Lai Q."/>
            <person name="Shao Z."/>
            <person name="Qian P."/>
        </authorList>
    </citation>
    <scope>NUCLEOTIDE SEQUENCE [LARGE SCALE GENOMIC DNA]</scope>
    <source>
        <strain evidence="11 12">MCCC 1A02139</strain>
    </source>
</reference>
<comment type="caution">
    <text evidence="11">The sequence shown here is derived from an EMBL/GenBank/DDBJ whole genome shotgun (WGS) entry which is preliminary data.</text>
</comment>
<dbReference type="OrthoDB" id="9808348at2"/>
<dbReference type="FunFam" id="1.10.8.10:FF:000001">
    <property type="entry name" value="Elongation factor Ts"/>
    <property type="match status" value="1"/>
</dbReference>
<dbReference type="SUPFAM" id="SSF46934">
    <property type="entry name" value="UBA-like"/>
    <property type="match status" value="1"/>
</dbReference>
<dbReference type="AlphaFoldDB" id="A0A162KR74"/>
<evidence type="ECO:0000313" key="12">
    <source>
        <dbReference type="Proteomes" id="UP000075787"/>
    </source>
</evidence>
<organism evidence="11 12">
    <name type="scientific">Tistrella mobilis</name>
    <dbReference type="NCBI Taxonomy" id="171437"/>
    <lineage>
        <taxon>Bacteria</taxon>
        <taxon>Pseudomonadati</taxon>
        <taxon>Pseudomonadota</taxon>
        <taxon>Alphaproteobacteria</taxon>
        <taxon>Geminicoccales</taxon>
        <taxon>Geminicoccaceae</taxon>
        <taxon>Tistrella</taxon>
    </lineage>
</organism>
<proteinExistence type="inferred from homology"/>
<comment type="function">
    <text evidence="6 7">Associates with the EF-Tu.GDP complex and induces the exchange of GDP to GTP. It remains bound to the aminoacyl-tRNA.EF-Tu.GTP complex up to the GTP hydrolysis stage on the ribosome.</text>
</comment>
<dbReference type="GO" id="GO:0003746">
    <property type="term" value="F:translation elongation factor activity"/>
    <property type="evidence" value="ECO:0007669"/>
    <property type="project" value="UniProtKB-UniRule"/>
</dbReference>
<dbReference type="OMA" id="DAGMMDC"/>
<dbReference type="FunFam" id="1.10.286.20:FF:000001">
    <property type="entry name" value="Elongation factor Ts"/>
    <property type="match status" value="1"/>
</dbReference>
<evidence type="ECO:0000256" key="1">
    <source>
        <dbReference type="ARBA" id="ARBA00005532"/>
    </source>
</evidence>
<evidence type="ECO:0000256" key="7">
    <source>
        <dbReference type="RuleBase" id="RU000642"/>
    </source>
</evidence>
<dbReference type="Gene3D" id="1.10.286.20">
    <property type="match status" value="1"/>
</dbReference>
<comment type="similarity">
    <text evidence="1 6 7">Belongs to the EF-Ts family.</text>
</comment>
<evidence type="ECO:0000256" key="2">
    <source>
        <dbReference type="ARBA" id="ARBA00016956"/>
    </source>
</evidence>
<evidence type="ECO:0000256" key="5">
    <source>
        <dbReference type="ARBA" id="ARBA00022917"/>
    </source>
</evidence>
<dbReference type="Proteomes" id="UP000075787">
    <property type="component" value="Unassembled WGS sequence"/>
</dbReference>
<evidence type="ECO:0000256" key="4">
    <source>
        <dbReference type="ARBA" id="ARBA00022768"/>
    </source>
</evidence>
<dbReference type="PANTHER" id="PTHR11741">
    <property type="entry name" value="ELONGATION FACTOR TS"/>
    <property type="match status" value="1"/>
</dbReference>
<dbReference type="InterPro" id="IPR014039">
    <property type="entry name" value="Transl_elong_EFTs/EF1B_dimer"/>
</dbReference>
<accession>A0A162KR74</accession>
<dbReference type="EMBL" id="DMAI01000167">
    <property type="protein sequence ID" value="HAE47952.1"/>
    <property type="molecule type" value="Genomic_DNA"/>
</dbReference>
<dbReference type="Gene3D" id="3.30.479.20">
    <property type="entry name" value="Elongation factor Ts, dimerisation domain"/>
    <property type="match status" value="2"/>
</dbReference>
<name>A0A162KR74_9PROT</name>
<feature type="region of interest" description="Involved in Mg(2+) ion dislocation from EF-Tu" evidence="6">
    <location>
        <begin position="80"/>
        <end position="83"/>
    </location>
</feature>
<keyword evidence="5 6" id="KW-0648">Protein biosynthesis</keyword>
<dbReference type="RefSeq" id="WP_014745298.1">
    <property type="nucleotide sequence ID" value="NZ_CP121013.1"/>
</dbReference>
<evidence type="ECO:0000259" key="9">
    <source>
        <dbReference type="Pfam" id="PF00889"/>
    </source>
</evidence>
<dbReference type="HAMAP" id="MF_00050">
    <property type="entry name" value="EF_Ts"/>
    <property type="match status" value="1"/>
</dbReference>
<evidence type="ECO:0000256" key="8">
    <source>
        <dbReference type="RuleBase" id="RU000643"/>
    </source>
</evidence>
<evidence type="ECO:0000256" key="3">
    <source>
        <dbReference type="ARBA" id="ARBA00022490"/>
    </source>
</evidence>
<dbReference type="InterPro" id="IPR001816">
    <property type="entry name" value="Transl_elong_EFTs/EF1B"/>
</dbReference>
<dbReference type="CDD" id="cd14275">
    <property type="entry name" value="UBA_EF-Ts"/>
    <property type="match status" value="1"/>
</dbReference>
<dbReference type="PROSITE" id="PS01127">
    <property type="entry name" value="EF_TS_2"/>
    <property type="match status" value="1"/>
</dbReference>
<gene>
    <name evidence="6" type="primary">tsf</name>
    <name evidence="11" type="ORF">AUP44_06835</name>
    <name evidence="10" type="ORF">DCK97_11070</name>
</gene>
<dbReference type="Pfam" id="PF00889">
    <property type="entry name" value="EF_TS"/>
    <property type="match status" value="1"/>
</dbReference>
<dbReference type="EMBL" id="LPZR01000164">
    <property type="protein sequence ID" value="KYO51919.1"/>
    <property type="molecule type" value="Genomic_DNA"/>
</dbReference>
<sequence>MAQITAALVKELREKTGAGMMDCKKALTENDGDLDAAIDWLRTKGLSQAAKKASRVASEGLVGVKVDGLRAAVVEVNSETDFVARNEKFQDYVAKVAGVTLEAGADIEALKAAAYPDGGTVEAKLTDLIATIGENMALRRAAVLEVTDGVIAAYVHNQVAEGLGKIGVLVALESTGDKAKLAELGRQIAMHAAAARPEALDVADVSAESLDRERAVLIEQARESGKPESIIEKMVEGRIRKYYEQVCLLEQIFVIDGETKIRKVVENAKGTVGAPVTLKAFARFELGEGVEKKQEDFAAEVEKALGA</sequence>
<comment type="subcellular location">
    <subcellularLocation>
        <location evidence="6 8">Cytoplasm</location>
    </subcellularLocation>
</comment>
<dbReference type="GeneID" id="97241780"/>
<evidence type="ECO:0000313" key="11">
    <source>
        <dbReference type="EMBL" id="KYO51919.1"/>
    </source>
</evidence>
<dbReference type="Gene3D" id="1.10.8.10">
    <property type="entry name" value="DNA helicase RuvA subunit, C-terminal domain"/>
    <property type="match status" value="1"/>
</dbReference>
<dbReference type="InterPro" id="IPR036402">
    <property type="entry name" value="EF-Ts_dimer_sf"/>
</dbReference>
<dbReference type="PANTHER" id="PTHR11741:SF0">
    <property type="entry name" value="ELONGATION FACTOR TS, MITOCHONDRIAL"/>
    <property type="match status" value="1"/>
</dbReference>
<dbReference type="InterPro" id="IPR009060">
    <property type="entry name" value="UBA-like_sf"/>
</dbReference>
<evidence type="ECO:0000256" key="6">
    <source>
        <dbReference type="HAMAP-Rule" id="MF_00050"/>
    </source>
</evidence>
<keyword evidence="3 6" id="KW-0963">Cytoplasm</keyword>
<dbReference type="SUPFAM" id="SSF54713">
    <property type="entry name" value="Elongation factor Ts (EF-Ts), dimerisation domain"/>
    <property type="match status" value="2"/>
</dbReference>
<dbReference type="InterPro" id="IPR018101">
    <property type="entry name" value="Transl_elong_Ts_CS"/>
</dbReference>
<dbReference type="Proteomes" id="UP000257706">
    <property type="component" value="Unassembled WGS sequence"/>
</dbReference>
<dbReference type="NCBIfam" id="TIGR00116">
    <property type="entry name" value="tsf"/>
    <property type="match status" value="1"/>
</dbReference>
<reference evidence="10 13" key="2">
    <citation type="journal article" date="2018" name="Nat. Biotechnol.">
        <title>A standardized bacterial taxonomy based on genome phylogeny substantially revises the tree of life.</title>
        <authorList>
            <person name="Parks D.H."/>
            <person name="Chuvochina M."/>
            <person name="Waite D.W."/>
            <person name="Rinke C."/>
            <person name="Skarshewski A."/>
            <person name="Chaumeil P.A."/>
            <person name="Hugenholtz P."/>
        </authorList>
    </citation>
    <scope>NUCLEOTIDE SEQUENCE [LARGE SCALE GENOMIC DNA]</scope>
    <source>
        <strain evidence="10">UBA8739</strain>
    </source>
</reference>
<evidence type="ECO:0000313" key="10">
    <source>
        <dbReference type="EMBL" id="HAE47952.1"/>
    </source>
</evidence>
<protein>
    <recommendedName>
        <fullName evidence="2 6">Elongation factor Ts</fullName>
        <shortName evidence="6">EF-Ts</shortName>
    </recommendedName>
</protein>
<keyword evidence="4 6" id="KW-0251">Elongation factor</keyword>